<dbReference type="PANTHER" id="PTHR33993:SF14">
    <property type="entry name" value="GB|AAF24581.1"/>
    <property type="match status" value="1"/>
</dbReference>
<evidence type="ECO:0000313" key="2">
    <source>
        <dbReference type="EMBL" id="MCA5005124.1"/>
    </source>
</evidence>
<name>A0ABS7Z847_9SPHI</name>
<accession>A0ABS7Z847</accession>
<dbReference type="PANTHER" id="PTHR33993">
    <property type="entry name" value="GLYOXALASE-RELATED"/>
    <property type="match status" value="1"/>
</dbReference>
<feature type="domain" description="VOC" evidence="1">
    <location>
        <begin position="10"/>
        <end position="130"/>
    </location>
</feature>
<gene>
    <name evidence="2" type="ORF">IPZ78_08165</name>
</gene>
<comment type="caution">
    <text evidence="2">The sequence shown here is derived from an EMBL/GenBank/DDBJ whole genome shotgun (WGS) entry which is preliminary data.</text>
</comment>
<dbReference type="InterPro" id="IPR029068">
    <property type="entry name" value="Glyas_Bleomycin-R_OHBP_Dase"/>
</dbReference>
<dbReference type="CDD" id="cd07247">
    <property type="entry name" value="SgaA_N_like"/>
    <property type="match status" value="1"/>
</dbReference>
<dbReference type="InterPro" id="IPR037523">
    <property type="entry name" value="VOC_core"/>
</dbReference>
<dbReference type="PROSITE" id="PS51819">
    <property type="entry name" value="VOC"/>
    <property type="match status" value="1"/>
</dbReference>
<organism evidence="2 3">
    <name type="scientific">Sphingobacterium bovistauri</name>
    <dbReference type="NCBI Taxonomy" id="2781959"/>
    <lineage>
        <taxon>Bacteria</taxon>
        <taxon>Pseudomonadati</taxon>
        <taxon>Bacteroidota</taxon>
        <taxon>Sphingobacteriia</taxon>
        <taxon>Sphingobacteriales</taxon>
        <taxon>Sphingobacteriaceae</taxon>
        <taxon>Sphingobacterium</taxon>
    </lineage>
</organism>
<dbReference type="SUPFAM" id="SSF54593">
    <property type="entry name" value="Glyoxalase/Bleomycin resistance protein/Dihydroxybiphenyl dioxygenase"/>
    <property type="match status" value="1"/>
</dbReference>
<dbReference type="Pfam" id="PF00903">
    <property type="entry name" value="Glyoxalase"/>
    <property type="match status" value="1"/>
</dbReference>
<dbReference type="RefSeq" id="WP_225552559.1">
    <property type="nucleotide sequence ID" value="NZ_JADEYP010000012.1"/>
</dbReference>
<protein>
    <submittedName>
        <fullName evidence="2">VOC family protein</fullName>
    </submittedName>
</protein>
<keyword evidence="3" id="KW-1185">Reference proteome</keyword>
<dbReference type="EMBL" id="JADEYP010000012">
    <property type="protein sequence ID" value="MCA5005124.1"/>
    <property type="molecule type" value="Genomic_DNA"/>
</dbReference>
<evidence type="ECO:0000313" key="3">
    <source>
        <dbReference type="Proteomes" id="UP001165302"/>
    </source>
</evidence>
<reference evidence="2" key="1">
    <citation type="submission" date="2020-10" db="EMBL/GenBank/DDBJ databases">
        <authorList>
            <person name="Lu T."/>
            <person name="Wang Q."/>
            <person name="Han X."/>
        </authorList>
    </citation>
    <scope>NUCLEOTIDE SEQUENCE</scope>
    <source>
        <strain evidence="2">WQ 366</strain>
    </source>
</reference>
<proteinExistence type="predicted"/>
<dbReference type="InterPro" id="IPR052164">
    <property type="entry name" value="Anthracycline_SecMetBiosynth"/>
</dbReference>
<dbReference type="Gene3D" id="3.10.180.10">
    <property type="entry name" value="2,3-Dihydroxybiphenyl 1,2-Dioxygenase, domain 1"/>
    <property type="match status" value="1"/>
</dbReference>
<dbReference type="Proteomes" id="UP001165302">
    <property type="component" value="Unassembled WGS sequence"/>
</dbReference>
<sequence length="132" mass="14668">MGKPKPKVGQFYWTDIAVDRPEELKDFYKDLFGWQEIAIPMKDGDEEYVDYAMAIDAETAGGGICHNKGENTGFAGQWIPYFYVENPDETLEKSLKNGGTSLKIGKKKDGSVSYAIIRDPQGAIFGFGNMVV</sequence>
<evidence type="ECO:0000259" key="1">
    <source>
        <dbReference type="PROSITE" id="PS51819"/>
    </source>
</evidence>
<dbReference type="InterPro" id="IPR004360">
    <property type="entry name" value="Glyas_Fos-R_dOase_dom"/>
</dbReference>